<accession>A0A3M3RNI4</accession>
<dbReference type="EMBL" id="RBPJ01000126">
    <property type="protein sequence ID" value="RMN97969.1"/>
    <property type="molecule type" value="Genomic_DNA"/>
</dbReference>
<protein>
    <recommendedName>
        <fullName evidence="3">DUF2591 domain-containing protein</fullName>
    </recommendedName>
</protein>
<evidence type="ECO:0000313" key="2">
    <source>
        <dbReference type="Proteomes" id="UP000270524"/>
    </source>
</evidence>
<evidence type="ECO:0000313" key="1">
    <source>
        <dbReference type="EMBL" id="RMN97969.1"/>
    </source>
</evidence>
<dbReference type="AlphaFoldDB" id="A0A3M3RNI4"/>
<gene>
    <name evidence="1" type="ORF">ALQ51_04332</name>
</gene>
<dbReference type="Pfam" id="PF10765">
    <property type="entry name" value="Phage_P22_NinX"/>
    <property type="match status" value="1"/>
</dbReference>
<evidence type="ECO:0008006" key="3">
    <source>
        <dbReference type="Google" id="ProtNLM"/>
    </source>
</evidence>
<sequence>MTEFAEVKTADLLGAALDWAVAIAEGWESDRPQDGQLKMPWLSIDLRVVAGADRMVHPANRFNPSTDWSQGGPLIEKYRIDFAQYADQVEAFSQIRSPGSKGGTYLIAACRAIVASVLGETVSVPKELLL</sequence>
<organism evidence="1 2">
    <name type="scientific">Pseudomonas cannabina</name>
    <dbReference type="NCBI Taxonomy" id="86840"/>
    <lineage>
        <taxon>Bacteria</taxon>
        <taxon>Pseudomonadati</taxon>
        <taxon>Pseudomonadota</taxon>
        <taxon>Gammaproteobacteria</taxon>
        <taxon>Pseudomonadales</taxon>
        <taxon>Pseudomonadaceae</taxon>
        <taxon>Pseudomonas</taxon>
    </lineage>
</organism>
<proteinExistence type="predicted"/>
<name>A0A3M3RNI4_PSECA</name>
<reference evidence="1 2" key="1">
    <citation type="submission" date="2018-08" db="EMBL/GenBank/DDBJ databases">
        <title>Recombination of ecologically and evolutionarily significant loci maintains genetic cohesion in the Pseudomonas syringae species complex.</title>
        <authorList>
            <person name="Dillon M."/>
            <person name="Thakur S."/>
            <person name="Almeida R.N.D."/>
            <person name="Weir B.S."/>
            <person name="Guttman D.S."/>
        </authorList>
    </citation>
    <scope>NUCLEOTIDE SEQUENCE [LARGE SCALE GENOMIC DNA]</scope>
    <source>
        <strain evidence="1 2">ICMP 15203</strain>
    </source>
</reference>
<dbReference type="RefSeq" id="WP_007249818.1">
    <property type="nucleotide sequence ID" value="NZ_RBPH01000257.1"/>
</dbReference>
<dbReference type="Proteomes" id="UP000270524">
    <property type="component" value="Unassembled WGS sequence"/>
</dbReference>
<dbReference type="InterPro" id="IPR019701">
    <property type="entry name" value="Phage_P22_NinX"/>
</dbReference>
<comment type="caution">
    <text evidence="1">The sequence shown here is derived from an EMBL/GenBank/DDBJ whole genome shotgun (WGS) entry which is preliminary data.</text>
</comment>